<dbReference type="InterPro" id="IPR023635">
    <property type="entry name" value="Peptide_deformylase"/>
</dbReference>
<comment type="function">
    <text evidence="6">Removes the formyl group from the N-terminal Met of newly synthesized proteins. Requires at least a dipeptide for an efficient rate of reaction. N-terminal L-methionine is a prerequisite for activity but the enzyme has broad specificity at other positions.</text>
</comment>
<dbReference type="GO" id="GO:0006412">
    <property type="term" value="P:translation"/>
    <property type="evidence" value="ECO:0007669"/>
    <property type="project" value="UniProtKB-UniRule"/>
</dbReference>
<evidence type="ECO:0000256" key="6">
    <source>
        <dbReference type="HAMAP-Rule" id="MF_00163"/>
    </source>
</evidence>
<accession>A0A1Z5YU18</accession>
<comment type="similarity">
    <text evidence="1 6">Belongs to the polypeptide deformylase family.</text>
</comment>
<evidence type="ECO:0000256" key="1">
    <source>
        <dbReference type="ARBA" id="ARBA00010759"/>
    </source>
</evidence>
<evidence type="ECO:0000256" key="3">
    <source>
        <dbReference type="ARBA" id="ARBA00022801"/>
    </source>
</evidence>
<dbReference type="GO" id="GO:0046872">
    <property type="term" value="F:metal ion binding"/>
    <property type="evidence" value="ECO:0007669"/>
    <property type="project" value="UniProtKB-KW"/>
</dbReference>
<organism evidence="7 8">
    <name type="scientific">Acetobacter cibinongensis</name>
    <dbReference type="NCBI Taxonomy" id="146475"/>
    <lineage>
        <taxon>Bacteria</taxon>
        <taxon>Pseudomonadati</taxon>
        <taxon>Pseudomonadota</taxon>
        <taxon>Alphaproteobacteria</taxon>
        <taxon>Acetobacterales</taxon>
        <taxon>Acetobacteraceae</taxon>
        <taxon>Acetobacter</taxon>
    </lineage>
</organism>
<keyword evidence="4 6" id="KW-0648">Protein biosynthesis</keyword>
<feature type="active site" evidence="6">
    <location>
        <position position="144"/>
    </location>
</feature>
<evidence type="ECO:0000256" key="4">
    <source>
        <dbReference type="ARBA" id="ARBA00022917"/>
    </source>
</evidence>
<dbReference type="InterPro" id="IPR036821">
    <property type="entry name" value="Peptide_deformylase_sf"/>
</dbReference>
<evidence type="ECO:0000313" key="7">
    <source>
        <dbReference type="EMBL" id="OUJ02004.1"/>
    </source>
</evidence>
<dbReference type="EC" id="3.5.1.88" evidence="6"/>
<keyword evidence="2 6" id="KW-0479">Metal-binding</keyword>
<keyword evidence="3 6" id="KW-0378">Hydrolase</keyword>
<keyword evidence="5 6" id="KW-0408">Iron</keyword>
<dbReference type="Pfam" id="PF01327">
    <property type="entry name" value="Pep_deformylase"/>
    <property type="match status" value="1"/>
</dbReference>
<evidence type="ECO:0000256" key="5">
    <source>
        <dbReference type="ARBA" id="ARBA00023004"/>
    </source>
</evidence>
<dbReference type="FunFam" id="3.90.45.10:FF:000003">
    <property type="entry name" value="Peptide deformylase"/>
    <property type="match status" value="1"/>
</dbReference>
<gene>
    <name evidence="6" type="primary">def</name>
    <name evidence="7" type="ORF">HK14_07400</name>
</gene>
<protein>
    <recommendedName>
        <fullName evidence="6">Peptide deformylase</fullName>
        <shortName evidence="6">PDF</shortName>
        <ecNumber evidence="6">3.5.1.88</ecNumber>
    </recommendedName>
    <alternativeName>
        <fullName evidence="6">Polypeptide deformylase</fullName>
    </alternativeName>
</protein>
<proteinExistence type="inferred from homology"/>
<dbReference type="GO" id="GO:0042586">
    <property type="term" value="F:peptide deformylase activity"/>
    <property type="evidence" value="ECO:0007669"/>
    <property type="project" value="UniProtKB-UniRule"/>
</dbReference>
<evidence type="ECO:0000256" key="2">
    <source>
        <dbReference type="ARBA" id="ARBA00022723"/>
    </source>
</evidence>
<dbReference type="PRINTS" id="PR01576">
    <property type="entry name" value="PDEFORMYLASE"/>
</dbReference>
<dbReference type="PANTHER" id="PTHR10458">
    <property type="entry name" value="PEPTIDE DEFORMYLASE"/>
    <property type="match status" value="1"/>
</dbReference>
<dbReference type="NCBIfam" id="TIGR00079">
    <property type="entry name" value="pept_deformyl"/>
    <property type="match status" value="1"/>
</dbReference>
<name>A0A1Z5YU18_9PROT</name>
<feature type="binding site" evidence="6">
    <location>
        <position position="101"/>
    </location>
    <ligand>
        <name>Fe cation</name>
        <dbReference type="ChEBI" id="CHEBI:24875"/>
    </ligand>
</feature>
<dbReference type="Gene3D" id="3.90.45.10">
    <property type="entry name" value="Peptide deformylase"/>
    <property type="match status" value="1"/>
</dbReference>
<dbReference type="SUPFAM" id="SSF56420">
    <property type="entry name" value="Peptide deformylase"/>
    <property type="match status" value="1"/>
</dbReference>
<dbReference type="AlphaFoldDB" id="A0A1Z5YU18"/>
<comment type="catalytic activity">
    <reaction evidence="6">
        <text>N-terminal N-formyl-L-methionyl-[peptide] + H2O = N-terminal L-methionyl-[peptide] + formate</text>
        <dbReference type="Rhea" id="RHEA:24420"/>
        <dbReference type="Rhea" id="RHEA-COMP:10639"/>
        <dbReference type="Rhea" id="RHEA-COMP:10640"/>
        <dbReference type="ChEBI" id="CHEBI:15377"/>
        <dbReference type="ChEBI" id="CHEBI:15740"/>
        <dbReference type="ChEBI" id="CHEBI:49298"/>
        <dbReference type="ChEBI" id="CHEBI:64731"/>
        <dbReference type="EC" id="3.5.1.88"/>
    </reaction>
</comment>
<comment type="cofactor">
    <cofactor evidence="6">
        <name>Fe(2+)</name>
        <dbReference type="ChEBI" id="CHEBI:29033"/>
    </cofactor>
    <text evidence="6">Binds 1 Fe(2+) ion.</text>
</comment>
<feature type="binding site" evidence="6">
    <location>
        <position position="147"/>
    </location>
    <ligand>
        <name>Fe cation</name>
        <dbReference type="ChEBI" id="CHEBI:24875"/>
    </ligand>
</feature>
<dbReference type="PIRSF" id="PIRSF004749">
    <property type="entry name" value="Pep_def"/>
    <property type="match status" value="1"/>
</dbReference>
<feature type="binding site" evidence="6">
    <location>
        <position position="143"/>
    </location>
    <ligand>
        <name>Fe cation</name>
        <dbReference type="ChEBI" id="CHEBI:24875"/>
    </ligand>
</feature>
<dbReference type="Proteomes" id="UP000196086">
    <property type="component" value="Unassembled WGS sequence"/>
</dbReference>
<dbReference type="NCBIfam" id="NF001159">
    <property type="entry name" value="PRK00150.1-3"/>
    <property type="match status" value="1"/>
</dbReference>
<dbReference type="CDD" id="cd00487">
    <property type="entry name" value="Pep_deformylase"/>
    <property type="match status" value="1"/>
</dbReference>
<dbReference type="PANTHER" id="PTHR10458:SF20">
    <property type="entry name" value="PEPTIDE DEFORMYLASE 1"/>
    <property type="match status" value="1"/>
</dbReference>
<sequence length="176" mass="19548">MAILKIARMGHPVLLQRATQIEDVTAPDIQRLISDMRETLADAGGVGLAGPQVHVSKRLFLYSVPQARSEGDDDPALDVQIILNPELEPVDDEMIPRVEGCLSIPGLRGQVPRYKRVRYAGYDEAGKRINGVASGFRAHVMQHEMDHLDGILYPMRMTDLGRLGFEAEMVRYGVRA</sequence>
<comment type="caution">
    <text evidence="7">The sequence shown here is derived from an EMBL/GenBank/DDBJ whole genome shotgun (WGS) entry which is preliminary data.</text>
</comment>
<dbReference type="RefSeq" id="WP_086651401.1">
    <property type="nucleotide sequence ID" value="NZ_JOMQ01000035.1"/>
</dbReference>
<evidence type="ECO:0000313" key="8">
    <source>
        <dbReference type="Proteomes" id="UP000196086"/>
    </source>
</evidence>
<dbReference type="OrthoDB" id="9804313at2"/>
<dbReference type="HAMAP" id="MF_00163">
    <property type="entry name" value="Pep_deformylase"/>
    <property type="match status" value="1"/>
</dbReference>
<dbReference type="EMBL" id="JOMQ01000035">
    <property type="protein sequence ID" value="OUJ02004.1"/>
    <property type="molecule type" value="Genomic_DNA"/>
</dbReference>
<reference evidence="7 8" key="1">
    <citation type="submission" date="2014-06" db="EMBL/GenBank/DDBJ databases">
        <authorList>
            <person name="Ju J."/>
            <person name="Zhang J."/>
        </authorList>
    </citation>
    <scope>NUCLEOTIDE SEQUENCE [LARGE SCALE GENOMIC DNA]</scope>
    <source>
        <strain evidence="7 8">DsW_47</strain>
    </source>
</reference>